<name>A0A9X3UKM8_9HYPH</name>
<dbReference type="AlphaFoldDB" id="A0A9X3UKM8"/>
<evidence type="ECO:0000313" key="2">
    <source>
        <dbReference type="EMBL" id="MDA5400131.1"/>
    </source>
</evidence>
<dbReference type="InterPro" id="IPR029062">
    <property type="entry name" value="Class_I_gatase-like"/>
</dbReference>
<sequence>MTASGKPPRSAHNPRHIIVIEHEAANAADNGLKHLAIRDVAVRLVRPYLGEKLPMLDERIAGVIIKGGPQFVTDLDRFPYLRDEIAFADTVMKRGVPLLGICLGAQMIAHHLGAAVGFHPQGHVALGYYPLEITEAGEHYFPDGLMTLAGNAQGFACPRDATLLAKGPLFANQAFSLGETTVAFQFHPEVDRTILDQWQRELADNVGKPGAQSFEEQDAGFEAHNQRLAEWYGQFLDRFFDLNMAYWRADF</sequence>
<proteinExistence type="predicted"/>
<dbReference type="Proteomes" id="UP001151234">
    <property type="component" value="Unassembled WGS sequence"/>
</dbReference>
<comment type="caution">
    <text evidence="2">The sequence shown here is derived from an EMBL/GenBank/DDBJ whole genome shotgun (WGS) entry which is preliminary data.</text>
</comment>
<dbReference type="PROSITE" id="PS51273">
    <property type="entry name" value="GATASE_TYPE_1"/>
    <property type="match status" value="1"/>
</dbReference>
<protein>
    <recommendedName>
        <fullName evidence="1">Glutamine amidotransferase domain-containing protein</fullName>
    </recommendedName>
</protein>
<organism evidence="2 3">
    <name type="scientific">Hoeflea prorocentri</name>
    <dbReference type="NCBI Taxonomy" id="1922333"/>
    <lineage>
        <taxon>Bacteria</taxon>
        <taxon>Pseudomonadati</taxon>
        <taxon>Pseudomonadota</taxon>
        <taxon>Alphaproteobacteria</taxon>
        <taxon>Hyphomicrobiales</taxon>
        <taxon>Rhizobiaceae</taxon>
        <taxon>Hoeflea</taxon>
    </lineage>
</organism>
<dbReference type="InterPro" id="IPR044992">
    <property type="entry name" value="ChyE-like"/>
</dbReference>
<keyword evidence="3" id="KW-1185">Reference proteome</keyword>
<dbReference type="InterPro" id="IPR017926">
    <property type="entry name" value="GATASE"/>
</dbReference>
<dbReference type="PANTHER" id="PTHR42695:SF5">
    <property type="entry name" value="GLUTAMINE AMIDOTRANSFERASE YLR126C-RELATED"/>
    <property type="match status" value="1"/>
</dbReference>
<accession>A0A9X3UKM8</accession>
<dbReference type="EMBL" id="JAPJZI010000001">
    <property type="protein sequence ID" value="MDA5400131.1"/>
    <property type="molecule type" value="Genomic_DNA"/>
</dbReference>
<dbReference type="Gene3D" id="3.40.50.880">
    <property type="match status" value="1"/>
</dbReference>
<feature type="domain" description="Glutamine amidotransferase" evidence="1">
    <location>
        <begin position="56"/>
        <end position="119"/>
    </location>
</feature>
<dbReference type="Pfam" id="PF00117">
    <property type="entry name" value="GATase"/>
    <property type="match status" value="1"/>
</dbReference>
<dbReference type="PRINTS" id="PR00096">
    <property type="entry name" value="GATASE"/>
</dbReference>
<dbReference type="RefSeq" id="WP_267991537.1">
    <property type="nucleotide sequence ID" value="NZ_JAPJZI010000001.1"/>
</dbReference>
<dbReference type="SUPFAM" id="SSF52317">
    <property type="entry name" value="Class I glutamine amidotransferase-like"/>
    <property type="match status" value="1"/>
</dbReference>
<dbReference type="CDD" id="cd01741">
    <property type="entry name" value="GATase1_1"/>
    <property type="match status" value="1"/>
</dbReference>
<evidence type="ECO:0000313" key="3">
    <source>
        <dbReference type="Proteomes" id="UP001151234"/>
    </source>
</evidence>
<gene>
    <name evidence="2" type="ORF">OQ273_16245</name>
</gene>
<dbReference type="PANTHER" id="PTHR42695">
    <property type="entry name" value="GLUTAMINE AMIDOTRANSFERASE YLR126C-RELATED"/>
    <property type="match status" value="1"/>
</dbReference>
<reference evidence="2" key="1">
    <citation type="submission" date="2022-11" db="EMBL/GenBank/DDBJ databases">
        <title>Draft genome sequence of Hoeflea poritis E7-10 and Hoeflea prorocentri PM5-8, separated from scleractinian coral Porites lutea and marine dinoflagellate.</title>
        <authorList>
            <person name="Zhang G."/>
            <person name="Wei Q."/>
            <person name="Cai L."/>
        </authorList>
    </citation>
    <scope>NUCLEOTIDE SEQUENCE</scope>
    <source>
        <strain evidence="2">PM5-8</strain>
    </source>
</reference>
<dbReference type="GO" id="GO:0005829">
    <property type="term" value="C:cytosol"/>
    <property type="evidence" value="ECO:0007669"/>
    <property type="project" value="TreeGrafter"/>
</dbReference>
<evidence type="ECO:0000259" key="1">
    <source>
        <dbReference type="Pfam" id="PF00117"/>
    </source>
</evidence>